<dbReference type="PANTHER" id="PTHR48423:SF1">
    <property type="entry name" value="INTERLEUKIN-27 RECEPTOR SUBUNIT ALPHA"/>
    <property type="match status" value="1"/>
</dbReference>
<dbReference type="Pfam" id="PF25552">
    <property type="entry name" value="LIFR_D4"/>
    <property type="match status" value="1"/>
</dbReference>
<keyword evidence="10" id="KW-0325">Glycoprotein</keyword>
<feature type="chain" id="PRO_5011471457" description="Oncostatin-M-specific receptor subunit beta" evidence="15">
    <location>
        <begin position="24"/>
        <end position="958"/>
    </location>
</feature>
<dbReference type="FunFam" id="2.60.40.10:FF:000657">
    <property type="entry name" value="Leukemia inhibitory factor receptor"/>
    <property type="match status" value="1"/>
</dbReference>
<comment type="subunit">
    <text evidence="11">Heterodimer composed of OSMR and IL6ST (type II OSM receptor). Heterodimer with IL31RA to form the IL31 receptor.</text>
</comment>
<dbReference type="Ensembl" id="ENSCPOT00000015233.3">
    <property type="protein sequence ID" value="ENSCPOP00000013600.3"/>
    <property type="gene ID" value="ENSCPOG00000015086.4"/>
</dbReference>
<feature type="domain" description="Fibronectin type-III" evidence="16">
    <location>
        <begin position="424"/>
        <end position="521"/>
    </location>
</feature>
<dbReference type="InterPro" id="IPR052672">
    <property type="entry name" value="Type1_Cytokine_Rcpt_Type2"/>
</dbReference>
<keyword evidence="18" id="KW-1185">Reference proteome</keyword>
<evidence type="ECO:0000256" key="9">
    <source>
        <dbReference type="ARBA" id="ARBA00023170"/>
    </source>
</evidence>
<dbReference type="GeneTree" id="ENSGT00940000160851"/>
<evidence type="ECO:0000256" key="15">
    <source>
        <dbReference type="SAM" id="SignalP"/>
    </source>
</evidence>
<dbReference type="Gene3D" id="2.60.40.10">
    <property type="entry name" value="Immunoglobulins"/>
    <property type="match status" value="7"/>
</dbReference>
<evidence type="ECO:0000256" key="7">
    <source>
        <dbReference type="ARBA" id="ARBA00023136"/>
    </source>
</evidence>
<name>H0VSJ2_CAVPO</name>
<dbReference type="CDD" id="cd00063">
    <property type="entry name" value="FN3"/>
    <property type="match status" value="4"/>
</dbReference>
<dbReference type="InterPro" id="IPR048497">
    <property type="entry name" value="LIF-R-like_Ig-like"/>
</dbReference>
<feature type="signal peptide" evidence="15">
    <location>
        <begin position="1"/>
        <end position="23"/>
    </location>
</feature>
<sequence>MAFFAVFPAVFFLALLSWRTCQSEVLAEHLPLTPESLSVSFSSSLQRLDLQWTVHKLPYQELQMVFPIEISRTETSKVIWMGNYSTIVKRNQVLHWSWESELPLECATHFVRIKSIVNDARFPELSFESNWSSWEEVHAHTPGQKPLLFPKDKLVEEGANVTFCFNSGRKHGMSCYLEEELIHGEQLDSNIFTFKLTNVPFIRQEGTHVYCGVNYDLLDGTVLFVSKVLEEPKNFSCETQDLKTLNCTWDPGVDTSLSYDRQQQNYILFESFSGKEKYCEHNKWCTWEISQDLEATYNFTLTAENYLRKRSVNSAFKPIDRVHPKAPESVQFENVGATSAVVTWKIPVLGNYFTLLCQIELHDKEDVRREHNVSIKVNGEFLFSELEPDTEYVVHIRCANSKRFWKWSEWVTHTLVTAQAAPSKALDVWRIVKSSKGFHNVTLFWKPLSKSHANGKILFYNIAAKNLDNESELKLLRIPAPANGTELTLDQGSYQIQVTANNSVGTSPASEIVIAADSGNEEVEEEKINGTNDGFLISWKPQSGEVTSYIVEWCEHPQNLHCDLQWKNLGPNTTETFISSEAFTPGIRYSFRIYKLSTEKTAYLVEKKTGYSQELAPLDSPQVAVKNLTSHSFTLSWEDYDTERQPGFIRGYYVCLKSNATHCHPGSVKESLPDKSTCCKHDISDPKQKTFLVKDLQPESFYEFSVSSYTSAGEGPNGTFTKVTTPEGRSHMLIYVVLPMTLCVLLIAITCYWKSQWVKEKCYPDIPDPYKSSILSLIKSKENPRITIMNVKDCIPDAIEVINKSEGTKAGCMGTLKPLTGSESSKPANNYQDFPCPAACISFENLTYNESACDSGSCAYIPGPATALPCQLGLLASPDNLPNTAEDAHTNFQGDIPAGEISLNYVAQLASPMSGDKDGLLINPPAPELCSEYKMQMAVPSHLSSPVPSEMAASPEPF</sequence>
<evidence type="ECO:0000313" key="18">
    <source>
        <dbReference type="Proteomes" id="UP000005447"/>
    </source>
</evidence>
<dbReference type="EMBL" id="AAKN02031784">
    <property type="status" value="NOT_ANNOTATED_CDS"/>
    <property type="molecule type" value="Genomic_DNA"/>
</dbReference>
<comment type="similarity">
    <text evidence="2">Belongs to the type I cytokine receptor family. Type 2 subfamily.</text>
</comment>
<accession>H0VSJ2</accession>
<reference evidence="18" key="1">
    <citation type="journal article" date="2011" name="Nature">
        <title>A high-resolution map of human evolutionary constraint using 29 mammals.</title>
        <authorList>
            <person name="Lindblad-Toh K."/>
            <person name="Garber M."/>
            <person name="Zuk O."/>
            <person name="Lin M.F."/>
            <person name="Parker B.J."/>
            <person name="Washietl S."/>
            <person name="Kheradpour P."/>
            <person name="Ernst J."/>
            <person name="Jordan G."/>
            <person name="Mauceli E."/>
            <person name="Ward L.D."/>
            <person name="Lowe C.B."/>
            <person name="Holloway A.K."/>
            <person name="Clamp M."/>
            <person name="Gnerre S."/>
            <person name="Alfoldi J."/>
            <person name="Beal K."/>
            <person name="Chang J."/>
            <person name="Clawson H."/>
            <person name="Cuff J."/>
            <person name="Di Palma F."/>
            <person name="Fitzgerald S."/>
            <person name="Flicek P."/>
            <person name="Guttman M."/>
            <person name="Hubisz M.J."/>
            <person name="Jaffe D.B."/>
            <person name="Jungreis I."/>
            <person name="Kent W.J."/>
            <person name="Kostka D."/>
            <person name="Lara M."/>
            <person name="Martins A.L."/>
            <person name="Massingham T."/>
            <person name="Moltke I."/>
            <person name="Raney B.J."/>
            <person name="Rasmussen M.D."/>
            <person name="Robinson J."/>
            <person name="Stark A."/>
            <person name="Vilella A.J."/>
            <person name="Wen J."/>
            <person name="Xie X."/>
            <person name="Zody M.C."/>
            <person name="Baldwin J."/>
            <person name="Bloom T."/>
            <person name="Chin C.W."/>
            <person name="Heiman D."/>
            <person name="Nicol R."/>
            <person name="Nusbaum C."/>
            <person name="Young S."/>
            <person name="Wilkinson J."/>
            <person name="Worley K.C."/>
            <person name="Kovar C.L."/>
            <person name="Muzny D.M."/>
            <person name="Gibbs R.A."/>
            <person name="Cree A."/>
            <person name="Dihn H.H."/>
            <person name="Fowler G."/>
            <person name="Jhangiani S."/>
            <person name="Joshi V."/>
            <person name="Lee S."/>
            <person name="Lewis L.R."/>
            <person name="Nazareth L.V."/>
            <person name="Okwuonu G."/>
            <person name="Santibanez J."/>
            <person name="Warren W.C."/>
            <person name="Mardis E.R."/>
            <person name="Weinstock G.M."/>
            <person name="Wilson R.K."/>
            <person name="Delehaunty K."/>
            <person name="Dooling D."/>
            <person name="Fronik C."/>
            <person name="Fulton L."/>
            <person name="Fulton B."/>
            <person name="Graves T."/>
            <person name="Minx P."/>
            <person name="Sodergren E."/>
            <person name="Birney E."/>
            <person name="Margulies E.H."/>
            <person name="Herrero J."/>
            <person name="Green E.D."/>
            <person name="Haussler D."/>
            <person name="Siepel A."/>
            <person name="Goldman N."/>
            <person name="Pollard K.S."/>
            <person name="Pedersen J.S."/>
            <person name="Lander E.S."/>
            <person name="Kellis M."/>
        </authorList>
    </citation>
    <scope>NUCLEOTIDE SEQUENCE [LARGE SCALE GENOMIC DNA]</scope>
    <source>
        <strain evidence="18">2N</strain>
    </source>
</reference>
<dbReference type="GeneID" id="100716168"/>
<proteinExistence type="inferred from homology"/>
<evidence type="ECO:0000256" key="14">
    <source>
        <dbReference type="SAM" id="Phobius"/>
    </source>
</evidence>
<keyword evidence="5" id="KW-0677">Repeat</keyword>
<dbReference type="InParanoid" id="H0VSJ2"/>
<evidence type="ECO:0000256" key="13">
    <source>
        <dbReference type="ARBA" id="ARBA00079310"/>
    </source>
</evidence>
<evidence type="ECO:0000256" key="2">
    <source>
        <dbReference type="ARBA" id="ARBA00008921"/>
    </source>
</evidence>
<dbReference type="PROSITE" id="PS01353">
    <property type="entry name" value="HEMATOPO_REC_L_F2"/>
    <property type="match status" value="1"/>
</dbReference>
<dbReference type="HOGENOM" id="CLU_012673_0_0_1"/>
<dbReference type="VEuPathDB" id="HostDB:ENSCPOG00000015086"/>
<dbReference type="RefSeq" id="XP_013008322.1">
    <property type="nucleotide sequence ID" value="XM_013152868.2"/>
</dbReference>
<dbReference type="CTD" id="9180"/>
<feature type="transmembrane region" description="Helical" evidence="14">
    <location>
        <begin position="732"/>
        <end position="753"/>
    </location>
</feature>
<evidence type="ECO:0000259" key="16">
    <source>
        <dbReference type="PROSITE" id="PS50853"/>
    </source>
</evidence>
<dbReference type="InterPro" id="IPR003961">
    <property type="entry name" value="FN3_dom"/>
</dbReference>
<keyword evidence="9" id="KW-0675">Receptor</keyword>
<dbReference type="PROSITE" id="PS50853">
    <property type="entry name" value="FN3"/>
    <property type="match status" value="3"/>
</dbReference>
<evidence type="ECO:0000256" key="12">
    <source>
        <dbReference type="ARBA" id="ARBA00071726"/>
    </source>
</evidence>
<dbReference type="eggNOG" id="ENOG502QWRV">
    <property type="taxonomic scope" value="Eukaryota"/>
</dbReference>
<evidence type="ECO:0000256" key="6">
    <source>
        <dbReference type="ARBA" id="ARBA00022989"/>
    </source>
</evidence>
<reference evidence="17" key="3">
    <citation type="submission" date="2025-09" db="UniProtKB">
        <authorList>
            <consortium name="Ensembl"/>
        </authorList>
    </citation>
    <scope>IDENTIFICATION</scope>
    <source>
        <strain evidence="17">2N</strain>
    </source>
</reference>
<keyword evidence="6 14" id="KW-1133">Transmembrane helix</keyword>
<dbReference type="OMA" id="GKMMQYN"/>
<feature type="domain" description="Fibronectin type-III" evidence="16">
    <location>
        <begin position="617"/>
        <end position="728"/>
    </location>
</feature>
<dbReference type="PANTHER" id="PTHR48423">
    <property type="entry name" value="INTERLEUKIN-27 RECEPTOR SUBUNIT ALPHA"/>
    <property type="match status" value="1"/>
</dbReference>
<comment type="subcellular location">
    <subcellularLocation>
        <location evidence="1">Membrane</location>
        <topology evidence="1">Single-pass type I membrane protein</topology>
    </subcellularLocation>
</comment>
<dbReference type="SUPFAM" id="SSF49265">
    <property type="entry name" value="Fibronectin type III"/>
    <property type="match status" value="3"/>
</dbReference>
<dbReference type="Proteomes" id="UP000005447">
    <property type="component" value="Unassembled WGS sequence"/>
</dbReference>
<dbReference type="RefSeq" id="XP_013008323.1">
    <property type="nucleotide sequence ID" value="XM_013152869.3"/>
</dbReference>
<keyword evidence="7 14" id="KW-0472">Membrane</keyword>
<evidence type="ECO:0000256" key="4">
    <source>
        <dbReference type="ARBA" id="ARBA00022729"/>
    </source>
</evidence>
<evidence type="ECO:0000256" key="5">
    <source>
        <dbReference type="ARBA" id="ARBA00022737"/>
    </source>
</evidence>
<dbReference type="RefSeq" id="XP_063114173.1">
    <property type="nucleotide sequence ID" value="XM_063258103.1"/>
</dbReference>
<dbReference type="FunFam" id="2.60.40.10:FF:000607">
    <property type="entry name" value="Leukemia inhibitory factor receptor"/>
    <property type="match status" value="1"/>
</dbReference>
<dbReference type="STRING" id="10141.ENSCPOP00000013600"/>
<dbReference type="FunFam" id="2.60.40.10:FF:001286">
    <property type="entry name" value="Oncostatin-M-specific receptor subunit beta"/>
    <property type="match status" value="1"/>
</dbReference>
<dbReference type="Pfam" id="PF17971">
    <property type="entry name" value="LIFR_D2"/>
    <property type="match status" value="1"/>
</dbReference>
<evidence type="ECO:0000256" key="3">
    <source>
        <dbReference type="ARBA" id="ARBA00022692"/>
    </source>
</evidence>
<dbReference type="FunFam" id="2.60.40.10:FF:001148">
    <property type="entry name" value="oncostatin-M-specific receptor subunit beta"/>
    <property type="match status" value="1"/>
</dbReference>
<dbReference type="InterPro" id="IPR013783">
    <property type="entry name" value="Ig-like_fold"/>
</dbReference>
<evidence type="ECO:0000256" key="1">
    <source>
        <dbReference type="ARBA" id="ARBA00004479"/>
    </source>
</evidence>
<dbReference type="InterPro" id="IPR040817">
    <property type="entry name" value="LIFR_D2"/>
</dbReference>
<dbReference type="SMART" id="SM00060">
    <property type="entry name" value="FN3"/>
    <property type="match status" value="4"/>
</dbReference>
<dbReference type="GO" id="GO:0004924">
    <property type="term" value="F:oncostatin-M receptor activity"/>
    <property type="evidence" value="ECO:0007669"/>
    <property type="project" value="Ensembl"/>
</dbReference>
<dbReference type="Pfam" id="PF21177">
    <property type="entry name" value="LIF-R_Ig-like"/>
    <property type="match status" value="1"/>
</dbReference>
<dbReference type="FunCoup" id="H0VSJ2">
    <property type="interactions" value="685"/>
</dbReference>
<dbReference type="GO" id="GO:0019838">
    <property type="term" value="F:growth factor binding"/>
    <property type="evidence" value="ECO:0007669"/>
    <property type="project" value="Ensembl"/>
</dbReference>
<organism evidence="17 18">
    <name type="scientific">Cavia porcellus</name>
    <name type="common">Guinea pig</name>
    <dbReference type="NCBI Taxonomy" id="10141"/>
    <lineage>
        <taxon>Eukaryota</taxon>
        <taxon>Metazoa</taxon>
        <taxon>Chordata</taxon>
        <taxon>Craniata</taxon>
        <taxon>Vertebrata</taxon>
        <taxon>Euteleostomi</taxon>
        <taxon>Mammalia</taxon>
        <taxon>Eutheria</taxon>
        <taxon>Euarchontoglires</taxon>
        <taxon>Glires</taxon>
        <taxon>Rodentia</taxon>
        <taxon>Hystricomorpha</taxon>
        <taxon>Caviidae</taxon>
        <taxon>Cavia</taxon>
    </lineage>
</organism>
<dbReference type="KEGG" id="cpoc:100716168"/>
<dbReference type="FunFam" id="2.60.40.10:FF:000578">
    <property type="entry name" value="Leukemia inhibitory factor receptor"/>
    <property type="match status" value="1"/>
</dbReference>
<protein>
    <recommendedName>
        <fullName evidence="12">Oncostatin-M-specific receptor subunit beta</fullName>
    </recommendedName>
    <alternativeName>
        <fullName evidence="13">Interleukin-31 receptor subunit beta</fullName>
    </alternativeName>
</protein>
<dbReference type="AlphaFoldDB" id="H0VSJ2"/>
<keyword evidence="8" id="KW-1015">Disulfide bond</keyword>
<dbReference type="Bgee" id="ENSCPOG00000015086">
    <property type="expression patterns" value="Expressed in uterine cervix and 13 other cell types or tissues"/>
</dbReference>
<dbReference type="OrthoDB" id="6382334at2759"/>
<evidence type="ECO:0000256" key="8">
    <source>
        <dbReference type="ARBA" id="ARBA00023157"/>
    </source>
</evidence>
<dbReference type="GO" id="GO:0016324">
    <property type="term" value="C:apical plasma membrane"/>
    <property type="evidence" value="ECO:0007669"/>
    <property type="project" value="Ensembl"/>
</dbReference>
<dbReference type="Pfam" id="PF00041">
    <property type="entry name" value="fn3"/>
    <property type="match status" value="3"/>
</dbReference>
<reference evidence="17" key="2">
    <citation type="submission" date="2025-08" db="UniProtKB">
        <authorList>
            <consortium name="Ensembl"/>
        </authorList>
    </citation>
    <scope>IDENTIFICATION</scope>
    <source>
        <strain evidence="17">2N</strain>
    </source>
</reference>
<dbReference type="GO" id="GO:0005900">
    <property type="term" value="C:oncostatin-M receptor complex"/>
    <property type="evidence" value="ECO:0007669"/>
    <property type="project" value="Ensembl"/>
</dbReference>
<dbReference type="FunFam" id="2.60.40.10:FF:000738">
    <property type="entry name" value="Leukemia inhibitory factor receptor"/>
    <property type="match status" value="1"/>
</dbReference>
<keyword evidence="4 15" id="KW-0732">Signal</keyword>
<dbReference type="FunFam" id="2.60.40.10:FF:001289">
    <property type="entry name" value="Oncostatin-M-specific receptor subunit beta"/>
    <property type="match status" value="1"/>
</dbReference>
<dbReference type="InterPro" id="IPR036116">
    <property type="entry name" value="FN3_sf"/>
</dbReference>
<evidence type="ECO:0000313" key="17">
    <source>
        <dbReference type="Ensembl" id="ENSCPOP00000013600.3"/>
    </source>
</evidence>
<feature type="domain" description="Fibronectin type-III" evidence="16">
    <location>
        <begin position="326"/>
        <end position="420"/>
    </location>
</feature>
<dbReference type="InterPro" id="IPR003529">
    <property type="entry name" value="Hematopoietin_rcpt_Gp130_CS"/>
</dbReference>
<gene>
    <name evidence="17" type="primary">OSMR</name>
</gene>
<dbReference type="RefSeq" id="XP_013008320.1">
    <property type="nucleotide sequence ID" value="XM_013152866.3"/>
</dbReference>
<keyword evidence="3 14" id="KW-0812">Transmembrane</keyword>
<evidence type="ECO:0000256" key="11">
    <source>
        <dbReference type="ARBA" id="ARBA00064786"/>
    </source>
</evidence>
<dbReference type="GO" id="GO:0008284">
    <property type="term" value="P:positive regulation of cell population proliferation"/>
    <property type="evidence" value="ECO:0007669"/>
    <property type="project" value="Ensembl"/>
</dbReference>
<evidence type="ECO:0000256" key="10">
    <source>
        <dbReference type="ARBA" id="ARBA00023180"/>
    </source>
</evidence>